<dbReference type="PANTHER" id="PTHR37953:SF1">
    <property type="entry name" value="UPF0127 PROTEIN MJ1496"/>
    <property type="match status" value="1"/>
</dbReference>
<dbReference type="Proteomes" id="UP001500133">
    <property type="component" value="Unassembled WGS sequence"/>
</dbReference>
<dbReference type="Gene3D" id="2.60.120.1140">
    <property type="entry name" value="Protein of unknown function DUF192"/>
    <property type="match status" value="1"/>
</dbReference>
<name>A0ABP7LVW7_9GAMM</name>
<dbReference type="EMBL" id="BAAAZT010000071">
    <property type="protein sequence ID" value="GAA3906424.1"/>
    <property type="molecule type" value="Genomic_DNA"/>
</dbReference>
<dbReference type="InterPro" id="IPR003795">
    <property type="entry name" value="DUF192"/>
</dbReference>
<feature type="signal peptide" evidence="1">
    <location>
        <begin position="1"/>
        <end position="28"/>
    </location>
</feature>
<sequence>MTLTRRRLLGASLALPAAFFLPSSWLRAETPAVTDRHTAVIHTKNGPQRLEVEIADTPARRERGLMGRRQLGEGHGMLFVYGQTQPGSSGFWMYRTLIALDIAFIDGDGRIVSLQTMPPCASANAPQCPVYAPGAPYQAALEVNAGYFARHGMTIGDCVSAAALSGQCRAG</sequence>
<evidence type="ECO:0000256" key="1">
    <source>
        <dbReference type="SAM" id="SignalP"/>
    </source>
</evidence>
<dbReference type="RefSeq" id="WP_344704085.1">
    <property type="nucleotide sequence ID" value="NZ_BAAAZT010000071.1"/>
</dbReference>
<gene>
    <name evidence="2" type="ORF">GCM10022228_15790</name>
</gene>
<dbReference type="Pfam" id="PF02643">
    <property type="entry name" value="DUF192"/>
    <property type="match status" value="1"/>
</dbReference>
<organism evidence="2 3">
    <name type="scientific">Halomonas cibimaris</name>
    <dbReference type="NCBI Taxonomy" id="657012"/>
    <lineage>
        <taxon>Bacteria</taxon>
        <taxon>Pseudomonadati</taxon>
        <taxon>Pseudomonadota</taxon>
        <taxon>Gammaproteobacteria</taxon>
        <taxon>Oceanospirillales</taxon>
        <taxon>Halomonadaceae</taxon>
        <taxon>Halomonas</taxon>
    </lineage>
</organism>
<keyword evidence="3" id="KW-1185">Reference proteome</keyword>
<reference evidence="3" key="1">
    <citation type="journal article" date="2019" name="Int. J. Syst. Evol. Microbiol.">
        <title>The Global Catalogue of Microorganisms (GCM) 10K type strain sequencing project: providing services to taxonomists for standard genome sequencing and annotation.</title>
        <authorList>
            <consortium name="The Broad Institute Genomics Platform"/>
            <consortium name="The Broad Institute Genome Sequencing Center for Infectious Disease"/>
            <person name="Wu L."/>
            <person name="Ma J."/>
        </authorList>
    </citation>
    <scope>NUCLEOTIDE SEQUENCE [LARGE SCALE GENOMIC DNA]</scope>
    <source>
        <strain evidence="3">JCM 16914</strain>
    </source>
</reference>
<comment type="caution">
    <text evidence="2">The sequence shown here is derived from an EMBL/GenBank/DDBJ whole genome shotgun (WGS) entry which is preliminary data.</text>
</comment>
<evidence type="ECO:0000313" key="2">
    <source>
        <dbReference type="EMBL" id="GAA3906424.1"/>
    </source>
</evidence>
<keyword evidence="1" id="KW-0732">Signal</keyword>
<evidence type="ECO:0008006" key="4">
    <source>
        <dbReference type="Google" id="ProtNLM"/>
    </source>
</evidence>
<protein>
    <recommendedName>
        <fullName evidence="4">DUF192 domain-containing protein</fullName>
    </recommendedName>
</protein>
<proteinExistence type="predicted"/>
<dbReference type="InterPro" id="IPR038695">
    <property type="entry name" value="Saro_0823-like_sf"/>
</dbReference>
<dbReference type="InterPro" id="IPR006311">
    <property type="entry name" value="TAT_signal"/>
</dbReference>
<feature type="chain" id="PRO_5045279360" description="DUF192 domain-containing protein" evidence="1">
    <location>
        <begin position="29"/>
        <end position="171"/>
    </location>
</feature>
<dbReference type="PROSITE" id="PS51318">
    <property type="entry name" value="TAT"/>
    <property type="match status" value="1"/>
</dbReference>
<dbReference type="PANTHER" id="PTHR37953">
    <property type="entry name" value="UPF0127 PROTEIN MJ1496"/>
    <property type="match status" value="1"/>
</dbReference>
<accession>A0ABP7LVW7</accession>
<evidence type="ECO:0000313" key="3">
    <source>
        <dbReference type="Proteomes" id="UP001500133"/>
    </source>
</evidence>